<gene>
    <name evidence="1" type="ORF">CINCED_3A004959</name>
</gene>
<dbReference type="EMBL" id="CABPRJ010000074">
    <property type="protein sequence ID" value="VVC27234.1"/>
    <property type="molecule type" value="Genomic_DNA"/>
</dbReference>
<reference evidence="1 2" key="1">
    <citation type="submission" date="2019-08" db="EMBL/GenBank/DDBJ databases">
        <authorList>
            <person name="Alioto T."/>
            <person name="Alioto T."/>
            <person name="Gomez Garrido J."/>
        </authorList>
    </citation>
    <scope>NUCLEOTIDE SEQUENCE [LARGE SCALE GENOMIC DNA]</scope>
</reference>
<dbReference type="Proteomes" id="UP000325440">
    <property type="component" value="Unassembled WGS sequence"/>
</dbReference>
<organism evidence="1 2">
    <name type="scientific">Cinara cedri</name>
    <dbReference type="NCBI Taxonomy" id="506608"/>
    <lineage>
        <taxon>Eukaryota</taxon>
        <taxon>Metazoa</taxon>
        <taxon>Ecdysozoa</taxon>
        <taxon>Arthropoda</taxon>
        <taxon>Hexapoda</taxon>
        <taxon>Insecta</taxon>
        <taxon>Pterygota</taxon>
        <taxon>Neoptera</taxon>
        <taxon>Paraneoptera</taxon>
        <taxon>Hemiptera</taxon>
        <taxon>Sternorrhyncha</taxon>
        <taxon>Aphidomorpha</taxon>
        <taxon>Aphidoidea</taxon>
        <taxon>Aphididae</taxon>
        <taxon>Lachninae</taxon>
        <taxon>Cinara</taxon>
    </lineage>
</organism>
<keyword evidence="2" id="KW-1185">Reference proteome</keyword>
<dbReference type="AlphaFoldDB" id="A0A5E4M5D0"/>
<sequence>MASILFTLTLNLITPDFGKFRETRKMINNEDIPLVTRKGVYPYEYTDSWGKLEENTLPRKEEFYSTLTETNIGDTDYEHAKTVWTHFDCRMLGEYSDLYLKIDVMLLVDVFKNCVHK</sequence>
<dbReference type="OrthoDB" id="6600976at2759"/>
<evidence type="ECO:0000313" key="2">
    <source>
        <dbReference type="Proteomes" id="UP000325440"/>
    </source>
</evidence>
<name>A0A5E4M5D0_9HEMI</name>
<accession>A0A5E4M5D0</accession>
<evidence type="ECO:0000313" key="1">
    <source>
        <dbReference type="EMBL" id="VVC27234.1"/>
    </source>
</evidence>
<protein>
    <submittedName>
        <fullName evidence="1">Ribonuclease H-like domain</fullName>
    </submittedName>
</protein>
<proteinExistence type="predicted"/>